<evidence type="ECO:0000256" key="1">
    <source>
        <dbReference type="SAM" id="SignalP"/>
    </source>
</evidence>
<proteinExistence type="predicted"/>
<sequence>MKKTFIFLSLGTLFLTSGVSAEESTEQITLPEFYLTVVRTVDNQPSDLQTTKVSRSAIDQKLCWVGKGDFPEKVEVTEILTSPEKISVEVEEGISKTSNNGKTHTLTSTVNSIKDQKAVTRCWTFEQNDPKGKYTIQVKAHNIQYKEAVFEVSD</sequence>
<name>A0ABX3KY83_9PAST</name>
<dbReference type="Proteomes" id="UP000188820">
    <property type="component" value="Unassembled WGS sequence"/>
</dbReference>
<feature type="chain" id="PRO_5045814999" evidence="1">
    <location>
        <begin position="22"/>
        <end position="154"/>
    </location>
</feature>
<keyword evidence="3" id="KW-1185">Reference proteome</keyword>
<evidence type="ECO:0000313" key="3">
    <source>
        <dbReference type="Proteomes" id="UP000188820"/>
    </source>
</evidence>
<dbReference type="RefSeq" id="WP_077462829.1">
    <property type="nucleotide sequence ID" value="NZ_MLAA01000012.1"/>
</dbReference>
<accession>A0ABX3KY83</accession>
<keyword evidence="1" id="KW-0732">Signal</keyword>
<organism evidence="2 3">
    <name type="scientific">Rodentibacter caecimuris</name>
    <dbReference type="NCBI Taxonomy" id="1796644"/>
    <lineage>
        <taxon>Bacteria</taxon>
        <taxon>Pseudomonadati</taxon>
        <taxon>Pseudomonadota</taxon>
        <taxon>Gammaproteobacteria</taxon>
        <taxon>Pasteurellales</taxon>
        <taxon>Pasteurellaceae</taxon>
        <taxon>Rodentibacter</taxon>
    </lineage>
</organism>
<feature type="signal peptide" evidence="1">
    <location>
        <begin position="1"/>
        <end position="21"/>
    </location>
</feature>
<dbReference type="EMBL" id="MLAA01000012">
    <property type="protein sequence ID" value="OOF70314.1"/>
    <property type="molecule type" value="Genomic_DNA"/>
</dbReference>
<evidence type="ECO:0000313" key="2">
    <source>
        <dbReference type="EMBL" id="OOF70314.1"/>
    </source>
</evidence>
<protein>
    <submittedName>
        <fullName evidence="2">Uncharacterized protein</fullName>
    </submittedName>
</protein>
<gene>
    <name evidence="2" type="ORF">BKG89_03620</name>
</gene>
<reference evidence="2 3" key="1">
    <citation type="submission" date="2016-10" db="EMBL/GenBank/DDBJ databases">
        <title>Rodentibacter gen. nov. and new species.</title>
        <authorList>
            <person name="Christensen H."/>
        </authorList>
    </citation>
    <scope>NUCLEOTIDE SEQUENCE [LARGE SCALE GENOMIC DNA]</scope>
    <source>
        <strain evidence="2 3">1998236014</strain>
    </source>
</reference>
<comment type="caution">
    <text evidence="2">The sequence shown here is derived from an EMBL/GenBank/DDBJ whole genome shotgun (WGS) entry which is preliminary data.</text>
</comment>